<proteinExistence type="predicted"/>
<protein>
    <submittedName>
        <fullName evidence="1">Uncharacterized protein</fullName>
    </submittedName>
</protein>
<sequence>MIKGDRFIDGKEAIIIVRANPSEIAIVFCDDEGRSLFLSSVLTHADFDIIAIIV</sequence>
<evidence type="ECO:0000313" key="1">
    <source>
        <dbReference type="EMBL" id="QGZ92413.1"/>
    </source>
</evidence>
<dbReference type="AlphaFoldDB" id="A0A857DA20"/>
<dbReference type="Proteomes" id="UP000438345">
    <property type="component" value="Chromosome"/>
</dbReference>
<accession>A0A857DA20</accession>
<reference evidence="1 2" key="1">
    <citation type="submission" date="2019-12" db="EMBL/GenBank/DDBJ databases">
        <title>Complete genome sequence of Microcystis aeruginosa strain FD4.</title>
        <authorList>
            <person name="Urakawa H."/>
        </authorList>
    </citation>
    <scope>NUCLEOTIDE SEQUENCE [LARGE SCALE GENOMIC DNA]</scope>
    <source>
        <strain evidence="1 2">FD4</strain>
    </source>
</reference>
<dbReference type="EMBL" id="CP046973">
    <property type="protein sequence ID" value="QGZ92413.1"/>
    <property type="molecule type" value="Genomic_DNA"/>
</dbReference>
<evidence type="ECO:0000313" key="2">
    <source>
        <dbReference type="Proteomes" id="UP000438345"/>
    </source>
</evidence>
<name>A0A857DA20_MICAE</name>
<gene>
    <name evidence="1" type="ORF">GQR42_25855</name>
</gene>
<organism evidence="1 2">
    <name type="scientific">Microcystis aeruginosa FD4</name>
    <dbReference type="NCBI Taxonomy" id="2686288"/>
    <lineage>
        <taxon>Bacteria</taxon>
        <taxon>Bacillati</taxon>
        <taxon>Cyanobacteriota</taxon>
        <taxon>Cyanophyceae</taxon>
        <taxon>Oscillatoriophycideae</taxon>
        <taxon>Chroococcales</taxon>
        <taxon>Microcystaceae</taxon>
        <taxon>Microcystis</taxon>
    </lineage>
</organism>
<dbReference type="RefSeq" id="WP_158202155.1">
    <property type="nucleotide sequence ID" value="NZ_CP046973.1"/>
</dbReference>